<dbReference type="NCBIfam" id="TIGR01636">
    <property type="entry name" value="phage_rinA"/>
    <property type="match status" value="1"/>
</dbReference>
<dbReference type="InterPro" id="IPR006523">
    <property type="entry name" value="RinA"/>
</dbReference>
<name>A0A150MEZ1_GEOSE</name>
<gene>
    <name evidence="1" type="ORF">B4109_3206</name>
</gene>
<accession>A0A150MEZ1</accession>
<reference evidence="1 2" key="1">
    <citation type="submission" date="2016-01" db="EMBL/GenBank/DDBJ databases">
        <title>Draft Genome Sequences of Seven Thermophilic Sporeformers Isolated from Foods.</title>
        <authorList>
            <person name="Berendsen E.M."/>
            <person name="Wells-Bennik M.H."/>
            <person name="Krawcyk A.O."/>
            <person name="De Jong A."/>
            <person name="Holsappel S."/>
            <person name="Eijlander R.T."/>
            <person name="Kuipers O.P."/>
        </authorList>
    </citation>
    <scope>NUCLEOTIDE SEQUENCE [LARGE SCALE GENOMIC DNA]</scope>
    <source>
        <strain evidence="1 2">B4109</strain>
    </source>
</reference>
<dbReference type="Proteomes" id="UP000075424">
    <property type="component" value="Unassembled WGS sequence"/>
</dbReference>
<dbReference type="PATRIC" id="fig|1422.18.peg.929"/>
<proteinExistence type="predicted"/>
<evidence type="ECO:0000313" key="2">
    <source>
        <dbReference type="Proteomes" id="UP000075424"/>
    </source>
</evidence>
<evidence type="ECO:0000313" key="1">
    <source>
        <dbReference type="EMBL" id="KYD23134.1"/>
    </source>
</evidence>
<dbReference type="AlphaFoldDB" id="A0A150MEZ1"/>
<sequence length="144" mass="17062">MQATKLPKNIVRYVEHNLHYYNEYIREIQRLRNDILYGVKITTDENVGGGRSNLPSSPTEQRAIELVTHRRLEKLERVTHAIKTVYEALPEEKKKLVRLKYWTRPQKYTWDGIAEQLHVSRITCLRWRDEIVYAIAELLGETDA</sequence>
<organism evidence="1 2">
    <name type="scientific">Geobacillus stearothermophilus</name>
    <name type="common">Bacillus stearothermophilus</name>
    <dbReference type="NCBI Taxonomy" id="1422"/>
    <lineage>
        <taxon>Bacteria</taxon>
        <taxon>Bacillati</taxon>
        <taxon>Bacillota</taxon>
        <taxon>Bacilli</taxon>
        <taxon>Bacillales</taxon>
        <taxon>Anoxybacillaceae</taxon>
        <taxon>Geobacillus</taxon>
    </lineage>
</organism>
<protein>
    <recommendedName>
        <fullName evidence="3">Transcriptional regulator</fullName>
    </recommendedName>
</protein>
<dbReference type="EMBL" id="LQYV01000116">
    <property type="protein sequence ID" value="KYD23134.1"/>
    <property type="molecule type" value="Genomic_DNA"/>
</dbReference>
<comment type="caution">
    <text evidence="1">The sequence shown here is derived from an EMBL/GenBank/DDBJ whole genome shotgun (WGS) entry which is preliminary data.</text>
</comment>
<dbReference type="RefSeq" id="WP_061567562.1">
    <property type="nucleotide sequence ID" value="NZ_LQYV01000116.1"/>
</dbReference>
<evidence type="ECO:0008006" key="3">
    <source>
        <dbReference type="Google" id="ProtNLM"/>
    </source>
</evidence>